<dbReference type="Proteomes" id="UP000316665">
    <property type="component" value="Chromosome"/>
</dbReference>
<dbReference type="RefSeq" id="WP_141171534.1">
    <property type="nucleotide sequence ID" value="NZ_CP041185.1"/>
</dbReference>
<dbReference type="OrthoDB" id="8707783at2"/>
<proteinExistence type="predicted"/>
<dbReference type="EMBL" id="CP041185">
    <property type="protein sequence ID" value="QDG72585.1"/>
    <property type="molecule type" value="Genomic_DNA"/>
</dbReference>
<sequence length="100" mass="10810">MLNWPQLSFQQRLLGAIFLSWIFGALYAVCFPDQPHTRLPQAGLPLLMLGFLLHPRCFAGGRGAFSWSSAPRLVKGLWVIGIVVGSISAADSLLGAMAGR</sequence>
<protein>
    <submittedName>
        <fullName evidence="2">Uncharacterized protein</fullName>
    </submittedName>
</protein>
<evidence type="ECO:0000256" key="1">
    <source>
        <dbReference type="SAM" id="Phobius"/>
    </source>
</evidence>
<keyword evidence="1" id="KW-0472">Membrane</keyword>
<feature type="transmembrane region" description="Helical" evidence="1">
    <location>
        <begin position="77"/>
        <end position="98"/>
    </location>
</feature>
<keyword evidence="1" id="KW-0812">Transmembrane</keyword>
<dbReference type="AlphaFoldDB" id="A0A4Y6RJY1"/>
<keyword evidence="3" id="KW-1185">Reference proteome</keyword>
<evidence type="ECO:0000313" key="2">
    <source>
        <dbReference type="EMBL" id="QDG72585.1"/>
    </source>
</evidence>
<gene>
    <name evidence="2" type="ORF">FJQ89_20785</name>
</gene>
<keyword evidence="1" id="KW-1133">Transmembrane helix</keyword>
<organism evidence="2 3">
    <name type="scientific">Janthinobacterium tructae</name>
    <dbReference type="NCBI Taxonomy" id="2590869"/>
    <lineage>
        <taxon>Bacteria</taxon>
        <taxon>Pseudomonadati</taxon>
        <taxon>Pseudomonadota</taxon>
        <taxon>Betaproteobacteria</taxon>
        <taxon>Burkholderiales</taxon>
        <taxon>Oxalobacteraceae</taxon>
        <taxon>Janthinobacterium</taxon>
    </lineage>
</organism>
<name>A0A4Y6RJY1_9BURK</name>
<accession>A0A4Y6RJY1</accession>
<dbReference type="KEGG" id="jas:FJQ89_20785"/>
<feature type="transmembrane region" description="Helical" evidence="1">
    <location>
        <begin position="12"/>
        <end position="31"/>
    </location>
</feature>
<reference evidence="2 3" key="1">
    <citation type="submission" date="2019-06" db="EMBL/GenBank/DDBJ databases">
        <title>Complete genome sequence of Janthinobacterium sp. SNU WT3 isolated from diseased rainbow trout.</title>
        <authorList>
            <person name="Oh W.T."/>
            <person name="Park S.C."/>
        </authorList>
    </citation>
    <scope>NUCLEOTIDE SEQUENCE [LARGE SCALE GENOMIC DNA]</scope>
    <source>
        <strain evidence="2 3">SNU WT3</strain>
    </source>
</reference>
<evidence type="ECO:0000313" key="3">
    <source>
        <dbReference type="Proteomes" id="UP000316665"/>
    </source>
</evidence>